<proteinExistence type="inferred from homology"/>
<dbReference type="InterPro" id="IPR050196">
    <property type="entry name" value="Cytochrome_P450_Monoox"/>
</dbReference>
<evidence type="ECO:0000256" key="3">
    <source>
        <dbReference type="ARBA" id="ARBA00022723"/>
    </source>
</evidence>
<dbReference type="AlphaFoldDB" id="A0AA45L8I1"/>
<evidence type="ECO:0000256" key="4">
    <source>
        <dbReference type="ARBA" id="ARBA00023002"/>
    </source>
</evidence>
<dbReference type="EMBL" id="CP073249">
    <property type="protein sequence ID" value="QUF05018.1"/>
    <property type="molecule type" value="Genomic_DNA"/>
</dbReference>
<evidence type="ECO:0000313" key="9">
    <source>
        <dbReference type="Proteomes" id="UP000677152"/>
    </source>
</evidence>
<dbReference type="PANTHER" id="PTHR24291:SF50">
    <property type="entry name" value="BIFUNCTIONAL ALBAFLAVENONE MONOOXYGENASE_TERPENE SYNTHASE"/>
    <property type="match status" value="1"/>
</dbReference>
<keyword evidence="5" id="KW-0408">Iron</keyword>
<name>A0AA45L8I1_9PSEU</name>
<dbReference type="Proteomes" id="UP000677152">
    <property type="component" value="Chromosome"/>
</dbReference>
<dbReference type="GO" id="GO:0005506">
    <property type="term" value="F:iron ion binding"/>
    <property type="evidence" value="ECO:0007669"/>
    <property type="project" value="InterPro"/>
</dbReference>
<evidence type="ECO:0000256" key="5">
    <source>
        <dbReference type="ARBA" id="ARBA00023004"/>
    </source>
</evidence>
<dbReference type="InterPro" id="IPR036396">
    <property type="entry name" value="Cyt_P450_sf"/>
</dbReference>
<protein>
    <submittedName>
        <fullName evidence="8">Cytochrome P450</fullName>
    </submittedName>
</protein>
<sequence>MRAAEKRRFEHDPFGFLDALRDDRAPAVRLPWGGWCVSDADLAREVLRSPEHNSGRSGFFADLLPTRSDQVRVGHAARDLLREHLPAYRAALSAAVAELPARTRWPDAGTDLLHRCLADVLLRPGSPDRLRELLGRAVHGGVLFRGASAWRRARAEVLRARLLTALAEESARRRAETTAPRDLLDAALRACPPDDRVVAGVYLVLFRSVLAPVSSSLSWALLLGCLHLGPPPWPHPVEHVLREALRHRPMVWMVGRELGGPVEFGGLAFPRGELLSVSPYLLHHDRSGWRDPGEFRPERWADPTGRGLYLPFGLGPFACVGASVAQAMAADALTALTGAGRVGVAGGETRPVMVEGAVPRPFTTHLDRAAARPTTDSEGGGPP</sequence>
<evidence type="ECO:0000256" key="1">
    <source>
        <dbReference type="ARBA" id="ARBA00010617"/>
    </source>
</evidence>
<evidence type="ECO:0000256" key="6">
    <source>
        <dbReference type="ARBA" id="ARBA00023033"/>
    </source>
</evidence>
<dbReference type="GO" id="GO:0004497">
    <property type="term" value="F:monooxygenase activity"/>
    <property type="evidence" value="ECO:0007669"/>
    <property type="project" value="UniProtKB-KW"/>
</dbReference>
<organism evidence="8 9">
    <name type="scientific">Actinosynnema pretiosum subsp. pretiosum</name>
    <dbReference type="NCBI Taxonomy" id="103721"/>
    <lineage>
        <taxon>Bacteria</taxon>
        <taxon>Bacillati</taxon>
        <taxon>Actinomycetota</taxon>
        <taxon>Actinomycetes</taxon>
        <taxon>Pseudonocardiales</taxon>
        <taxon>Pseudonocardiaceae</taxon>
        <taxon>Actinosynnema</taxon>
    </lineage>
</organism>
<evidence type="ECO:0000256" key="2">
    <source>
        <dbReference type="ARBA" id="ARBA00022617"/>
    </source>
</evidence>
<keyword evidence="6" id="KW-0503">Monooxygenase</keyword>
<accession>A0AA45L8I1</accession>
<reference evidence="8" key="1">
    <citation type="submission" date="2021-04" db="EMBL/GenBank/DDBJ databases">
        <title>Genomic sequence of Actinosynnema pretiosum subsp. pretiosum ATCC 31280 (C-14919).</title>
        <authorList>
            <person name="Bai L."/>
            <person name="Wang X."/>
            <person name="Xiao Y."/>
        </authorList>
    </citation>
    <scope>NUCLEOTIDE SEQUENCE</scope>
    <source>
        <strain evidence="8">ATCC 31280</strain>
    </source>
</reference>
<dbReference type="Pfam" id="PF00067">
    <property type="entry name" value="p450"/>
    <property type="match status" value="1"/>
</dbReference>
<dbReference type="Gene3D" id="1.10.630.10">
    <property type="entry name" value="Cytochrome P450"/>
    <property type="match status" value="1"/>
</dbReference>
<dbReference type="PANTHER" id="PTHR24291">
    <property type="entry name" value="CYTOCHROME P450 FAMILY 4"/>
    <property type="match status" value="1"/>
</dbReference>
<dbReference type="CDD" id="cd00302">
    <property type="entry name" value="cytochrome_P450"/>
    <property type="match status" value="1"/>
</dbReference>
<keyword evidence="3" id="KW-0479">Metal-binding</keyword>
<dbReference type="GO" id="GO:0016705">
    <property type="term" value="F:oxidoreductase activity, acting on paired donors, with incorporation or reduction of molecular oxygen"/>
    <property type="evidence" value="ECO:0007669"/>
    <property type="project" value="InterPro"/>
</dbReference>
<dbReference type="InterPro" id="IPR001128">
    <property type="entry name" value="Cyt_P450"/>
</dbReference>
<gene>
    <name evidence="8" type="ORF">KCV87_02510</name>
</gene>
<dbReference type="GO" id="GO:0020037">
    <property type="term" value="F:heme binding"/>
    <property type="evidence" value="ECO:0007669"/>
    <property type="project" value="InterPro"/>
</dbReference>
<dbReference type="SUPFAM" id="SSF48264">
    <property type="entry name" value="Cytochrome P450"/>
    <property type="match status" value="1"/>
</dbReference>
<feature type="region of interest" description="Disordered" evidence="7">
    <location>
        <begin position="361"/>
        <end position="383"/>
    </location>
</feature>
<evidence type="ECO:0000313" key="8">
    <source>
        <dbReference type="EMBL" id="QUF05018.1"/>
    </source>
</evidence>
<keyword evidence="2" id="KW-0349">Heme</keyword>
<keyword evidence="4" id="KW-0560">Oxidoreductase</keyword>
<evidence type="ECO:0000256" key="7">
    <source>
        <dbReference type="SAM" id="MobiDB-lite"/>
    </source>
</evidence>
<comment type="similarity">
    <text evidence="1">Belongs to the cytochrome P450 family.</text>
</comment>